<protein>
    <submittedName>
        <fullName evidence="4">Dicarboxylate--CoA ligase PimA</fullName>
    </submittedName>
</protein>
<proteinExistence type="predicted"/>
<sequence length="580" mass="61867">MQIAEARGVELNFTPRLLTEMFAETASRFGARPAIDFLGRITTYGELAGMIDRAAAGLQVLGVKPGSRVALCLPNITYYPVLFFATLKAGGTVVNVNPLYVERELRHLLVDSGADIIATCDIPDIHARVSHVAAELGLRHVITCPVAGALPGVKSVAYRLLKRRDIATIPAEPRQMRFADLVAGASAPQPVSVEPDAVAVLQYTGGTTGEPKAAMLSHANLVANADACYLHTGGAQRTEQDRVLGVLPLFHVFALTTVLTNAVRNGAEMILLPRFELRQVLDTIKRRRPTFFPAVPTIFNAIAGAAAKETVDMSSIHACISGGAPLPSEVRQAFERATGAKVVEGYGLSESSPIITCNPIIDGVNKTGSAGLPFPGTTIEIHDRDNPERLLEVGQIGEICARGPQVMSGYWNRPDATREVFSNGALRTGDVGYLDDEGYLFIVDRIKDVIIAGGYNVYPRVIEEALYEHPAVAEAVVIGVDDPYRGQAPKAFVTLVAGESATPEALRTFLSDKVSKIELPREIEIRETLPKTLIGKLSKKELVEEERAKAAKSAAADPANGAGTGATHGGDGEVAIERGG</sequence>
<feature type="domain" description="AMP-binding enzyme C-terminal" evidence="3">
    <location>
        <begin position="462"/>
        <end position="536"/>
    </location>
</feature>
<gene>
    <name evidence="4" type="ORF">C7I55_19095</name>
</gene>
<dbReference type="InterPro" id="IPR045851">
    <property type="entry name" value="AMP-bd_C_sf"/>
</dbReference>
<feature type="compositionally biased region" description="Low complexity" evidence="1">
    <location>
        <begin position="551"/>
        <end position="561"/>
    </location>
</feature>
<dbReference type="Gene3D" id="3.40.50.12780">
    <property type="entry name" value="N-terminal domain of ligase-like"/>
    <property type="match status" value="1"/>
</dbReference>
<dbReference type="InterPro" id="IPR025110">
    <property type="entry name" value="AMP-bd_C"/>
</dbReference>
<dbReference type="SUPFAM" id="SSF56801">
    <property type="entry name" value="Acetyl-CoA synthetase-like"/>
    <property type="match status" value="1"/>
</dbReference>
<keyword evidence="4" id="KW-0436">Ligase</keyword>
<evidence type="ECO:0000259" key="2">
    <source>
        <dbReference type="Pfam" id="PF00501"/>
    </source>
</evidence>
<dbReference type="EMBL" id="PXYI01000006">
    <property type="protein sequence ID" value="PSJ38533.1"/>
    <property type="molecule type" value="Genomic_DNA"/>
</dbReference>
<dbReference type="InterPro" id="IPR000873">
    <property type="entry name" value="AMP-dep_synth/lig_dom"/>
</dbReference>
<evidence type="ECO:0000256" key="1">
    <source>
        <dbReference type="SAM" id="MobiDB-lite"/>
    </source>
</evidence>
<feature type="domain" description="AMP-dependent synthetase/ligase" evidence="2">
    <location>
        <begin position="22"/>
        <end position="411"/>
    </location>
</feature>
<dbReference type="Proteomes" id="UP000241167">
    <property type="component" value="Unassembled WGS sequence"/>
</dbReference>
<dbReference type="PROSITE" id="PS00455">
    <property type="entry name" value="AMP_BINDING"/>
    <property type="match status" value="1"/>
</dbReference>
<dbReference type="GO" id="GO:0016878">
    <property type="term" value="F:acid-thiol ligase activity"/>
    <property type="evidence" value="ECO:0007669"/>
    <property type="project" value="UniProtKB-ARBA"/>
</dbReference>
<comment type="caution">
    <text evidence="4">The sequence shown here is derived from an EMBL/GenBank/DDBJ whole genome shotgun (WGS) entry which is preliminary data.</text>
</comment>
<organism evidence="4 5">
    <name type="scientific">Allosphingosinicella deserti</name>
    <dbReference type="NCBI Taxonomy" id="2116704"/>
    <lineage>
        <taxon>Bacteria</taxon>
        <taxon>Pseudomonadati</taxon>
        <taxon>Pseudomonadota</taxon>
        <taxon>Alphaproteobacteria</taxon>
        <taxon>Sphingomonadales</taxon>
        <taxon>Sphingomonadaceae</taxon>
        <taxon>Allosphingosinicella</taxon>
    </lineage>
</organism>
<evidence type="ECO:0000259" key="3">
    <source>
        <dbReference type="Pfam" id="PF13193"/>
    </source>
</evidence>
<evidence type="ECO:0000313" key="5">
    <source>
        <dbReference type="Proteomes" id="UP000241167"/>
    </source>
</evidence>
<dbReference type="InterPro" id="IPR050237">
    <property type="entry name" value="ATP-dep_AMP-bd_enzyme"/>
</dbReference>
<accession>A0A2P7QKP4</accession>
<dbReference type="InterPro" id="IPR042099">
    <property type="entry name" value="ANL_N_sf"/>
</dbReference>
<dbReference type="AlphaFoldDB" id="A0A2P7QKP4"/>
<evidence type="ECO:0000313" key="4">
    <source>
        <dbReference type="EMBL" id="PSJ38533.1"/>
    </source>
</evidence>
<dbReference type="Pfam" id="PF00501">
    <property type="entry name" value="AMP-binding"/>
    <property type="match status" value="1"/>
</dbReference>
<dbReference type="Pfam" id="PF13193">
    <property type="entry name" value="AMP-binding_C"/>
    <property type="match status" value="1"/>
</dbReference>
<dbReference type="PANTHER" id="PTHR43767">
    <property type="entry name" value="LONG-CHAIN-FATTY-ACID--COA LIGASE"/>
    <property type="match status" value="1"/>
</dbReference>
<dbReference type="InterPro" id="IPR020845">
    <property type="entry name" value="AMP-binding_CS"/>
</dbReference>
<dbReference type="OrthoDB" id="9803968at2"/>
<dbReference type="Gene3D" id="3.30.300.30">
    <property type="match status" value="1"/>
</dbReference>
<name>A0A2P7QKP4_9SPHN</name>
<dbReference type="CDD" id="cd05936">
    <property type="entry name" value="FC-FACS_FadD_like"/>
    <property type="match status" value="1"/>
</dbReference>
<dbReference type="RefSeq" id="WP_106514601.1">
    <property type="nucleotide sequence ID" value="NZ_PXYI01000006.1"/>
</dbReference>
<dbReference type="PANTHER" id="PTHR43767:SF1">
    <property type="entry name" value="NONRIBOSOMAL PEPTIDE SYNTHASE PES1 (EUROFUNG)-RELATED"/>
    <property type="match status" value="1"/>
</dbReference>
<keyword evidence="5" id="KW-1185">Reference proteome</keyword>
<feature type="region of interest" description="Disordered" evidence="1">
    <location>
        <begin position="547"/>
        <end position="580"/>
    </location>
</feature>
<reference evidence="4 5" key="1">
    <citation type="submission" date="2018-03" db="EMBL/GenBank/DDBJ databases">
        <title>The draft genome of Sphingosinicella sp. GL-C-18.</title>
        <authorList>
            <person name="Liu L."/>
            <person name="Li L."/>
            <person name="Liang L."/>
            <person name="Zhang X."/>
            <person name="Wang T."/>
        </authorList>
    </citation>
    <scope>NUCLEOTIDE SEQUENCE [LARGE SCALE GENOMIC DNA]</scope>
    <source>
        <strain evidence="4 5">GL-C-18</strain>
    </source>
</reference>